<dbReference type="GO" id="GO:0030246">
    <property type="term" value="F:carbohydrate binding"/>
    <property type="evidence" value="ECO:0007669"/>
    <property type="project" value="UniProtKB-KW"/>
</dbReference>
<comment type="cofactor">
    <cofactor evidence="1 18">
        <name>Mn(2+)</name>
        <dbReference type="ChEBI" id="CHEBI:29035"/>
    </cofactor>
</comment>
<reference evidence="23 24" key="1">
    <citation type="submission" date="2021-06" db="EMBL/GenBank/DDBJ databases">
        <authorList>
            <person name="Palmer J.M."/>
        </authorList>
    </citation>
    <scope>NUCLEOTIDE SEQUENCE [LARGE SCALE GENOMIC DNA]</scope>
    <source>
        <strain evidence="23 24">MEX-2019</strain>
        <tissue evidence="23">Muscle</tissue>
    </source>
</reference>
<feature type="domain" description="Ricin B lectin" evidence="22">
    <location>
        <begin position="760"/>
        <end position="884"/>
    </location>
</feature>
<evidence type="ECO:0000256" key="13">
    <source>
        <dbReference type="ARBA" id="ARBA00023034"/>
    </source>
</evidence>
<dbReference type="FunFam" id="3.90.550.10:FF:000192">
    <property type="entry name" value="Polypeptide N-acetylgalactosaminyltransferase 9"/>
    <property type="match status" value="1"/>
</dbReference>
<feature type="region of interest" description="Disordered" evidence="20">
    <location>
        <begin position="139"/>
        <end position="281"/>
    </location>
</feature>
<keyword evidence="24" id="KW-1185">Reference proteome</keyword>
<evidence type="ECO:0000256" key="6">
    <source>
        <dbReference type="ARBA" id="ARBA00022676"/>
    </source>
</evidence>
<feature type="compositionally biased region" description="Polar residues" evidence="20">
    <location>
        <begin position="50"/>
        <end position="61"/>
    </location>
</feature>
<evidence type="ECO:0000256" key="9">
    <source>
        <dbReference type="ARBA" id="ARBA00022723"/>
    </source>
</evidence>
<evidence type="ECO:0000313" key="23">
    <source>
        <dbReference type="EMBL" id="KAK5621266.1"/>
    </source>
</evidence>
<feature type="compositionally biased region" description="Basic and acidic residues" evidence="20">
    <location>
        <begin position="35"/>
        <end position="49"/>
    </location>
</feature>
<evidence type="ECO:0000256" key="7">
    <source>
        <dbReference type="ARBA" id="ARBA00022679"/>
    </source>
</evidence>
<dbReference type="InterPro" id="IPR035992">
    <property type="entry name" value="Ricin_B-like_lectins"/>
</dbReference>
<dbReference type="Proteomes" id="UP001311232">
    <property type="component" value="Unassembled WGS sequence"/>
</dbReference>
<evidence type="ECO:0000256" key="1">
    <source>
        <dbReference type="ARBA" id="ARBA00001936"/>
    </source>
</evidence>
<evidence type="ECO:0000256" key="10">
    <source>
        <dbReference type="ARBA" id="ARBA00022734"/>
    </source>
</evidence>
<feature type="compositionally biased region" description="Basic residues" evidence="20">
    <location>
        <begin position="219"/>
        <end position="231"/>
    </location>
</feature>
<keyword evidence="15 18" id="KW-1015">Disulfide bond</keyword>
<dbReference type="EC" id="2.4.1.-" evidence="18"/>
<dbReference type="GO" id="GO:0046872">
    <property type="term" value="F:metal ion binding"/>
    <property type="evidence" value="ECO:0007669"/>
    <property type="project" value="UniProtKB-KW"/>
</dbReference>
<evidence type="ECO:0000256" key="3">
    <source>
        <dbReference type="ARBA" id="ARBA00004922"/>
    </source>
</evidence>
<keyword evidence="8" id="KW-0812">Transmembrane</keyword>
<organism evidence="23 24">
    <name type="scientific">Crenichthys baileyi</name>
    <name type="common">White River springfish</name>
    <dbReference type="NCBI Taxonomy" id="28760"/>
    <lineage>
        <taxon>Eukaryota</taxon>
        <taxon>Metazoa</taxon>
        <taxon>Chordata</taxon>
        <taxon>Craniata</taxon>
        <taxon>Vertebrata</taxon>
        <taxon>Euteleostomi</taxon>
        <taxon>Actinopterygii</taxon>
        <taxon>Neopterygii</taxon>
        <taxon>Teleostei</taxon>
        <taxon>Neoteleostei</taxon>
        <taxon>Acanthomorphata</taxon>
        <taxon>Ovalentaria</taxon>
        <taxon>Atherinomorphae</taxon>
        <taxon>Cyprinodontiformes</taxon>
        <taxon>Goodeidae</taxon>
        <taxon>Crenichthys</taxon>
    </lineage>
</organism>
<dbReference type="CDD" id="cd02510">
    <property type="entry name" value="pp-GalNAc-T"/>
    <property type="match status" value="1"/>
</dbReference>
<dbReference type="Pfam" id="PF00652">
    <property type="entry name" value="Ricin_B_lectin"/>
    <property type="match status" value="1"/>
</dbReference>
<keyword evidence="6 18" id="KW-0328">Glycosyltransferase</keyword>
<feature type="compositionally biased region" description="Polar residues" evidence="20">
    <location>
        <begin position="86"/>
        <end position="100"/>
    </location>
</feature>
<evidence type="ECO:0000256" key="17">
    <source>
        <dbReference type="ARBA" id="ARBA00023211"/>
    </source>
</evidence>
<gene>
    <name evidence="23" type="ORF">CRENBAI_010511</name>
</gene>
<evidence type="ECO:0000256" key="19">
    <source>
        <dbReference type="SAM" id="Coils"/>
    </source>
</evidence>
<feature type="coiled-coil region" evidence="19">
    <location>
        <begin position="342"/>
        <end position="369"/>
    </location>
</feature>
<keyword evidence="13 18" id="KW-0333">Golgi apparatus</keyword>
<keyword evidence="14" id="KW-0472">Membrane</keyword>
<evidence type="ECO:0000259" key="22">
    <source>
        <dbReference type="Pfam" id="PF00652"/>
    </source>
</evidence>
<dbReference type="InterPro" id="IPR001173">
    <property type="entry name" value="Glyco_trans_2-like"/>
</dbReference>
<dbReference type="AlphaFoldDB" id="A0AAV9SJ16"/>
<keyword evidence="17 18" id="KW-0464">Manganese</keyword>
<dbReference type="GO" id="GO:0000139">
    <property type="term" value="C:Golgi membrane"/>
    <property type="evidence" value="ECO:0007669"/>
    <property type="project" value="UniProtKB-SubCell"/>
</dbReference>
<evidence type="ECO:0000256" key="5">
    <source>
        <dbReference type="ARBA" id="ARBA00012644"/>
    </source>
</evidence>
<dbReference type="InterPro" id="IPR029044">
    <property type="entry name" value="Nucleotide-diphossugar_trans"/>
</dbReference>
<dbReference type="PANTHER" id="PTHR11675:SF50">
    <property type="entry name" value="POLYPEPTIDE N-ACETYLGALACTOSAMINYLTRANSFERASE 8-RELATED"/>
    <property type="match status" value="1"/>
</dbReference>
<dbReference type="SUPFAM" id="SSF50370">
    <property type="entry name" value="Ricin B-like lectins"/>
    <property type="match status" value="1"/>
</dbReference>
<dbReference type="EMBL" id="JAHHUM010000310">
    <property type="protein sequence ID" value="KAK5621266.1"/>
    <property type="molecule type" value="Genomic_DNA"/>
</dbReference>
<feature type="region of interest" description="Disordered" evidence="20">
    <location>
        <begin position="1"/>
        <end position="73"/>
    </location>
</feature>
<evidence type="ECO:0000256" key="8">
    <source>
        <dbReference type="ARBA" id="ARBA00022692"/>
    </source>
</evidence>
<keyword evidence="9" id="KW-0479">Metal-binding</keyword>
<feature type="compositionally biased region" description="Polar residues" evidence="20">
    <location>
        <begin position="254"/>
        <end position="269"/>
    </location>
</feature>
<evidence type="ECO:0000256" key="16">
    <source>
        <dbReference type="ARBA" id="ARBA00023180"/>
    </source>
</evidence>
<name>A0AAV9SJ16_9TELE</name>
<evidence type="ECO:0000256" key="4">
    <source>
        <dbReference type="ARBA" id="ARBA00005680"/>
    </source>
</evidence>
<comment type="similarity">
    <text evidence="4 18">Belongs to the glycosyltransferase 2 family. GalNAc-T subfamily.</text>
</comment>
<evidence type="ECO:0000313" key="24">
    <source>
        <dbReference type="Proteomes" id="UP001311232"/>
    </source>
</evidence>
<comment type="caution">
    <text evidence="23">The sequence shown here is derived from an EMBL/GenBank/DDBJ whole genome shotgun (WGS) entry which is preliminary data.</text>
</comment>
<evidence type="ECO:0000256" key="14">
    <source>
        <dbReference type="ARBA" id="ARBA00023136"/>
    </source>
</evidence>
<protein>
    <recommendedName>
        <fullName evidence="5 18">Polypeptide N-acetylgalactosaminyltransferase</fullName>
        <ecNumber evidence="18">2.4.1.-</ecNumber>
    </recommendedName>
    <alternativeName>
        <fullName evidence="18">Protein-UDP acetylgalactosaminyltransferase</fullName>
    </alternativeName>
</protein>
<dbReference type="Pfam" id="PF00535">
    <property type="entry name" value="Glycos_transf_2"/>
    <property type="match status" value="1"/>
</dbReference>
<evidence type="ECO:0000256" key="15">
    <source>
        <dbReference type="ARBA" id="ARBA00023157"/>
    </source>
</evidence>
<proteinExistence type="inferred from homology"/>
<keyword evidence="19" id="KW-0175">Coiled coil</keyword>
<dbReference type="InterPro" id="IPR000772">
    <property type="entry name" value="Ricin_B_lectin"/>
</dbReference>
<feature type="compositionally biased region" description="Basic and acidic residues" evidence="20">
    <location>
        <begin position="155"/>
        <end position="172"/>
    </location>
</feature>
<evidence type="ECO:0000256" key="12">
    <source>
        <dbReference type="ARBA" id="ARBA00022989"/>
    </source>
</evidence>
<dbReference type="Gene3D" id="3.90.550.10">
    <property type="entry name" value="Spore Coat Polysaccharide Biosynthesis Protein SpsA, Chain A"/>
    <property type="match status" value="1"/>
</dbReference>
<keyword evidence="7 18" id="KW-0808">Transferase</keyword>
<keyword evidence="10 18" id="KW-0430">Lectin</keyword>
<evidence type="ECO:0000256" key="11">
    <source>
        <dbReference type="ARBA" id="ARBA00022968"/>
    </source>
</evidence>
<dbReference type="FunFam" id="2.80.10.50:FF:000017">
    <property type="entry name" value="Polypeptide N-acetylgalactosaminyltransferase"/>
    <property type="match status" value="1"/>
</dbReference>
<dbReference type="SUPFAM" id="SSF53448">
    <property type="entry name" value="Nucleotide-diphospho-sugar transferases"/>
    <property type="match status" value="1"/>
</dbReference>
<dbReference type="GO" id="GO:0006493">
    <property type="term" value="P:protein O-linked glycosylation"/>
    <property type="evidence" value="ECO:0007669"/>
    <property type="project" value="TreeGrafter"/>
</dbReference>
<evidence type="ECO:0000256" key="18">
    <source>
        <dbReference type="RuleBase" id="RU361242"/>
    </source>
</evidence>
<dbReference type="InterPro" id="IPR045885">
    <property type="entry name" value="GalNAc-T"/>
</dbReference>
<dbReference type="PANTHER" id="PTHR11675">
    <property type="entry name" value="N-ACETYLGALACTOSAMINYLTRANSFERASE"/>
    <property type="match status" value="1"/>
</dbReference>
<dbReference type="GO" id="GO:0004653">
    <property type="term" value="F:polypeptide N-acetylgalactosaminyltransferase activity"/>
    <property type="evidence" value="ECO:0007669"/>
    <property type="project" value="TreeGrafter"/>
</dbReference>
<feature type="compositionally biased region" description="Acidic residues" evidence="20">
    <location>
        <begin position="174"/>
        <end position="190"/>
    </location>
</feature>
<accession>A0AAV9SJ16</accession>
<feature type="domain" description="Glycosyltransferase 2-like" evidence="21">
    <location>
        <begin position="447"/>
        <end position="574"/>
    </location>
</feature>
<evidence type="ECO:0000259" key="21">
    <source>
        <dbReference type="Pfam" id="PF00535"/>
    </source>
</evidence>
<keyword evidence="16" id="KW-0325">Glycoprotein</keyword>
<evidence type="ECO:0000256" key="2">
    <source>
        <dbReference type="ARBA" id="ARBA00004323"/>
    </source>
</evidence>
<feature type="region of interest" description="Disordered" evidence="20">
    <location>
        <begin position="86"/>
        <end position="116"/>
    </location>
</feature>
<comment type="subcellular location">
    <subcellularLocation>
        <location evidence="2 18">Golgi apparatus membrane</location>
        <topology evidence="2 18">Single-pass type II membrane protein</topology>
    </subcellularLocation>
</comment>
<keyword evidence="12" id="KW-1133">Transmembrane helix</keyword>
<keyword evidence="11" id="KW-0735">Signal-anchor</keyword>
<feature type="compositionally biased region" description="Basic residues" evidence="20">
    <location>
        <begin position="195"/>
        <end position="205"/>
    </location>
</feature>
<dbReference type="Gene3D" id="2.80.10.50">
    <property type="match status" value="1"/>
</dbReference>
<comment type="pathway">
    <text evidence="3 18">Protein modification; protein glycosylation.</text>
</comment>
<sequence length="907" mass="102430">MERPSRKTKVVNYCENKDFDDDEDFACSKAPPSKKPREEMRHEQKKSSDRSSSQETNPKSVQSKKSRKPLDEKLCERDLEAAITLSLLNNSDGLNESPTTDVKLESPVDENTDPASLLLSNCSVDGAVLGLDEITSETGSLAAARHRKASTKAPEVQRKKDEDEDYRPKLTPDSDSDEDFSEPAESEDEEFTVKKGSKAKRKEKVTKKDKAKPSPASRKEKKQSKPSHSKPHSAAVSTLGRSPPAAKLAPSRPASLSTASSVKPVSSLSPAGGRIPKWNPPGHWIPKLCQRCVGASVNKVPIQSKALLYLSSLKTDFHTHPERLQRTHHNETIKGQGMIRRMERMEEDISRLLNLMKKYEKKKQEVEKGGKVKEKKLVRKLYPNSPLFSKWGDELSEEEQKEAEGLFQRYGYNAFLSDRLPLNREIPDTRPPRCAEKRYPEDLPSLSVILIYLDEALSVIKRAIRSIIDKTPARLLREIILVDDHSSNDDLMGKLDEYISSIHEERPGLVKKIQHSEQLGLTQARLSGWKAAVGDVVAILDAHIEVHMQWAEPLLARIKENRTVILTPVFDKVGFDDLIPIPYVSSADGFDWAMWCLYEGFRPDWYALKDETQPGKSPSVMGILVADRKFFGEIGSLDGGMKIYGGENVELGIRVWLCGGSIEVMPCSKIAHIERFHKPYAPDLSTTVRRNALRVAEVWLDDYKYNVEVAWNLPIGNHGIDIGDVSERKKLRERLKCKPFQWYLDNVYPMLEPLQELLGYGALVNDLQPDQCVDQGPVPGFTPILFGCHFYSPQHCYYHTDGKLYIGGIKSHKYDSNNCLVDPGSGVLPGLYQCKMAQQKKLHMFWDFKQGGQIQNRETKRCLEVAMGAVQFQLNLQQCSGQRWKIQHVIDSIMAQKLHIVSEKQVL</sequence>
<evidence type="ECO:0000256" key="20">
    <source>
        <dbReference type="SAM" id="MobiDB-lite"/>
    </source>
</evidence>